<feature type="domain" description="Nitroreductase" evidence="6">
    <location>
        <begin position="7"/>
        <end position="195"/>
    </location>
</feature>
<evidence type="ECO:0000256" key="2">
    <source>
        <dbReference type="ARBA" id="ARBA00007118"/>
    </source>
</evidence>
<evidence type="ECO:0000313" key="7">
    <source>
        <dbReference type="EMBL" id="GMG86706.1"/>
    </source>
</evidence>
<accession>A0ABQ6LXB5</accession>
<organism evidence="7 8">
    <name type="scientific">Biformimicrobium ophioploci</name>
    <dbReference type="NCBI Taxonomy" id="3036711"/>
    <lineage>
        <taxon>Bacteria</taxon>
        <taxon>Pseudomonadati</taxon>
        <taxon>Pseudomonadota</taxon>
        <taxon>Gammaproteobacteria</taxon>
        <taxon>Cellvibrionales</taxon>
        <taxon>Microbulbiferaceae</taxon>
        <taxon>Biformimicrobium</taxon>
    </lineage>
</organism>
<comment type="cofactor">
    <cofactor evidence="1">
        <name>FMN</name>
        <dbReference type="ChEBI" id="CHEBI:58210"/>
    </cofactor>
</comment>
<reference evidence="7 8" key="1">
    <citation type="submission" date="2023-04" db="EMBL/GenBank/DDBJ databases">
        <title>Marinobulbifer ophiurae gen. nov., sp. Nov., isolate from tissue of brittle star Ophioplocus japonicus.</title>
        <authorList>
            <person name="Kawano K."/>
            <person name="Sawayama S."/>
            <person name="Nakagawa S."/>
        </authorList>
    </citation>
    <scope>NUCLEOTIDE SEQUENCE [LARGE SCALE GENOMIC DNA]</scope>
    <source>
        <strain evidence="7 8">NKW57</strain>
    </source>
</reference>
<keyword evidence="5" id="KW-0560">Oxidoreductase</keyword>
<proteinExistence type="inferred from homology"/>
<keyword evidence="4" id="KW-0288">FMN</keyword>
<evidence type="ECO:0000259" key="6">
    <source>
        <dbReference type="Pfam" id="PF00881"/>
    </source>
</evidence>
<dbReference type="InterPro" id="IPR000415">
    <property type="entry name" value="Nitroreductase-like"/>
</dbReference>
<keyword evidence="8" id="KW-1185">Reference proteome</keyword>
<evidence type="ECO:0000256" key="4">
    <source>
        <dbReference type="ARBA" id="ARBA00022643"/>
    </source>
</evidence>
<dbReference type="RefSeq" id="WP_285763268.1">
    <property type="nucleotide sequence ID" value="NZ_BSYJ01000002.1"/>
</dbReference>
<comment type="similarity">
    <text evidence="2">Belongs to the nitroreductase family.</text>
</comment>
<evidence type="ECO:0000256" key="3">
    <source>
        <dbReference type="ARBA" id="ARBA00022630"/>
    </source>
</evidence>
<dbReference type="InterPro" id="IPR029479">
    <property type="entry name" value="Nitroreductase"/>
</dbReference>
<comment type="caution">
    <text evidence="7">The sequence shown here is derived from an EMBL/GenBank/DDBJ whole genome shotgun (WGS) entry which is preliminary data.</text>
</comment>
<dbReference type="PANTHER" id="PTHR43673:SF2">
    <property type="entry name" value="NITROREDUCTASE"/>
    <property type="match status" value="1"/>
</dbReference>
<dbReference type="Gene3D" id="3.40.109.10">
    <property type="entry name" value="NADH Oxidase"/>
    <property type="match status" value="1"/>
</dbReference>
<name>A0ABQ6LXB5_9GAMM</name>
<gene>
    <name evidence="7" type="ORF">MNKW57_10270</name>
</gene>
<dbReference type="PANTHER" id="PTHR43673">
    <property type="entry name" value="NAD(P)H NITROREDUCTASE YDGI-RELATED"/>
    <property type="match status" value="1"/>
</dbReference>
<protein>
    <submittedName>
        <fullName evidence="7">Nitroreductase</fullName>
    </submittedName>
</protein>
<sequence length="220" mass="24374">MTELSPIDNRVSTRAFKDTPVPQVLLNDIFTRAQQSPSNCNVQPWQTFVVSGAKKDALKQRFVEELMKGDGPKPDFDWSVKYAGIHRERQFGSANALYSAMGIEREDKNARQMAMLRNWEFFGAPHAAFFVMDKYLGIMGAVDIGIYAQTLALLLEEHGLGSCFQGALGQFPTPVREMFGLSDDQGILFGMSFGYPDEAAAVNAARTERATLSEAVTFIS</sequence>
<evidence type="ECO:0000313" key="8">
    <source>
        <dbReference type="Proteomes" id="UP001224392"/>
    </source>
</evidence>
<dbReference type="CDD" id="cd02136">
    <property type="entry name" value="PnbA_NfnB-like"/>
    <property type="match status" value="1"/>
</dbReference>
<dbReference type="Proteomes" id="UP001224392">
    <property type="component" value="Unassembled WGS sequence"/>
</dbReference>
<keyword evidence="3" id="KW-0285">Flavoprotein</keyword>
<dbReference type="EMBL" id="BSYJ01000002">
    <property type="protein sequence ID" value="GMG86706.1"/>
    <property type="molecule type" value="Genomic_DNA"/>
</dbReference>
<dbReference type="Pfam" id="PF00881">
    <property type="entry name" value="Nitroreductase"/>
    <property type="match status" value="1"/>
</dbReference>
<evidence type="ECO:0000256" key="1">
    <source>
        <dbReference type="ARBA" id="ARBA00001917"/>
    </source>
</evidence>
<dbReference type="SUPFAM" id="SSF55469">
    <property type="entry name" value="FMN-dependent nitroreductase-like"/>
    <property type="match status" value="1"/>
</dbReference>
<evidence type="ECO:0000256" key="5">
    <source>
        <dbReference type="ARBA" id="ARBA00023002"/>
    </source>
</evidence>